<protein>
    <submittedName>
        <fullName evidence="1">Uncharacterized protein</fullName>
    </submittedName>
</protein>
<reference evidence="1 2" key="1">
    <citation type="submission" date="2019-03" db="EMBL/GenBank/DDBJ databases">
        <title>Draft genome sequences of novel Actinobacteria.</title>
        <authorList>
            <person name="Sahin N."/>
            <person name="Ay H."/>
            <person name="Saygin H."/>
        </authorList>
    </citation>
    <scope>NUCLEOTIDE SEQUENCE [LARGE SCALE GENOMIC DNA]</scope>
    <source>
        <strain evidence="1 2">DSM 45941</strain>
    </source>
</reference>
<comment type="caution">
    <text evidence="1">The sequence shown here is derived from an EMBL/GenBank/DDBJ whole genome shotgun (WGS) entry which is preliminary data.</text>
</comment>
<name>A0A4R5B8S0_9ACTN</name>
<gene>
    <name evidence="1" type="ORF">E1293_17815</name>
</gene>
<proteinExistence type="predicted"/>
<organism evidence="1 2">
    <name type="scientific">Actinomadura darangshiensis</name>
    <dbReference type="NCBI Taxonomy" id="705336"/>
    <lineage>
        <taxon>Bacteria</taxon>
        <taxon>Bacillati</taxon>
        <taxon>Actinomycetota</taxon>
        <taxon>Actinomycetes</taxon>
        <taxon>Streptosporangiales</taxon>
        <taxon>Thermomonosporaceae</taxon>
        <taxon>Actinomadura</taxon>
    </lineage>
</organism>
<accession>A0A4R5B8S0</accession>
<dbReference type="EMBL" id="SMKY01000072">
    <property type="protein sequence ID" value="TDD81855.1"/>
    <property type="molecule type" value="Genomic_DNA"/>
</dbReference>
<dbReference type="Proteomes" id="UP000295578">
    <property type="component" value="Unassembled WGS sequence"/>
</dbReference>
<sequence length="87" mass="9284">MPDCNRLSCFHVRLEAGDDRTDTDADTDADTGADSCGAHLAEVVQKSARRAREQRRRPAQVVVYAAAGGRQVHPGGFGRLPLGAIPV</sequence>
<evidence type="ECO:0000313" key="1">
    <source>
        <dbReference type="EMBL" id="TDD81855.1"/>
    </source>
</evidence>
<keyword evidence="2" id="KW-1185">Reference proteome</keyword>
<dbReference type="AlphaFoldDB" id="A0A4R5B8S0"/>
<evidence type="ECO:0000313" key="2">
    <source>
        <dbReference type="Proteomes" id="UP000295578"/>
    </source>
</evidence>
<dbReference type="RefSeq" id="WP_132198536.1">
    <property type="nucleotide sequence ID" value="NZ_SMKY01000072.1"/>
</dbReference>